<dbReference type="Gene3D" id="3.90.1200.10">
    <property type="match status" value="1"/>
</dbReference>
<sequence length="378" mass="40843">MTSHQRPRSGAPVGSRPWVADALAEHWDVPPNSRPRPLRSDGTAPLSHTAALWRVAHRGRDHVFKVQLDREAARPPAFHHVKGRVLRACRDAGVPVPVPVPTTTGAAVAEHDGHVCELVPLAPGGASGRPAPDQADAVIATGLRLRRVLDGLPRRVVDDLVPLPVPPLVAEEDWRAALDDGVDRLLPLAGARDDAWGGIARTALEGLERARPLLTGSSPDVATPPPGRRRVVHADLHHHHFLLDGAEEPHVVAVLDFDNMTVGDRLLDLAWIADTAARVRGGDAARARAAGRFERAALREGLLAPEELGLLMPLLVVHAVPVIVDIAKDILERDLLSPAWTGYLDLLDTRRRLALHRLLDPTAPASQGTDLPRTEDDR</sequence>
<name>A0ABS7QTT6_9ACTN</name>
<proteinExistence type="predicted"/>
<gene>
    <name evidence="2" type="ORF">K7472_10335</name>
</gene>
<feature type="domain" description="Aminoglycoside phosphotransferase" evidence="1">
    <location>
        <begin position="56"/>
        <end position="299"/>
    </location>
</feature>
<dbReference type="SUPFAM" id="SSF56112">
    <property type="entry name" value="Protein kinase-like (PK-like)"/>
    <property type="match status" value="1"/>
</dbReference>
<keyword evidence="3" id="KW-1185">Reference proteome</keyword>
<protein>
    <submittedName>
        <fullName evidence="2">Phosphotransferase</fullName>
    </submittedName>
</protein>
<dbReference type="Proteomes" id="UP001198565">
    <property type="component" value="Unassembled WGS sequence"/>
</dbReference>
<dbReference type="InterPro" id="IPR011009">
    <property type="entry name" value="Kinase-like_dom_sf"/>
</dbReference>
<dbReference type="InterPro" id="IPR002575">
    <property type="entry name" value="Aminoglycoside_PTrfase"/>
</dbReference>
<evidence type="ECO:0000259" key="1">
    <source>
        <dbReference type="Pfam" id="PF01636"/>
    </source>
</evidence>
<comment type="caution">
    <text evidence="2">The sequence shown here is derived from an EMBL/GenBank/DDBJ whole genome shotgun (WGS) entry which is preliminary data.</text>
</comment>
<accession>A0ABS7QTT6</accession>
<reference evidence="2 3" key="1">
    <citation type="submission" date="2021-08" db="EMBL/GenBank/DDBJ databases">
        <title>Streptomyces sp. PTM05 isolated from lichen.</title>
        <authorList>
            <person name="Somphong A."/>
            <person name="Phongsopitanun W."/>
            <person name="Tanasupawat S."/>
        </authorList>
    </citation>
    <scope>NUCLEOTIDE SEQUENCE [LARGE SCALE GENOMIC DNA]</scope>
    <source>
        <strain evidence="2 3">Ptm05</strain>
    </source>
</reference>
<evidence type="ECO:0000313" key="3">
    <source>
        <dbReference type="Proteomes" id="UP001198565"/>
    </source>
</evidence>
<organism evidence="2 3">
    <name type="scientific">Streptantibioticus parmotrematis</name>
    <dbReference type="NCBI Taxonomy" id="2873249"/>
    <lineage>
        <taxon>Bacteria</taxon>
        <taxon>Bacillati</taxon>
        <taxon>Actinomycetota</taxon>
        <taxon>Actinomycetes</taxon>
        <taxon>Kitasatosporales</taxon>
        <taxon>Streptomycetaceae</taxon>
        <taxon>Streptantibioticus</taxon>
    </lineage>
</organism>
<dbReference type="Pfam" id="PF01636">
    <property type="entry name" value="APH"/>
    <property type="match status" value="1"/>
</dbReference>
<dbReference type="EMBL" id="JAINVZ010000005">
    <property type="protein sequence ID" value="MBY8885242.1"/>
    <property type="molecule type" value="Genomic_DNA"/>
</dbReference>
<evidence type="ECO:0000313" key="2">
    <source>
        <dbReference type="EMBL" id="MBY8885242.1"/>
    </source>
</evidence>